<organism evidence="1 2">
    <name type="scientific">Aporhodopirellula aestuarii</name>
    <dbReference type="NCBI Taxonomy" id="2950107"/>
    <lineage>
        <taxon>Bacteria</taxon>
        <taxon>Pseudomonadati</taxon>
        <taxon>Planctomycetota</taxon>
        <taxon>Planctomycetia</taxon>
        <taxon>Pirellulales</taxon>
        <taxon>Pirellulaceae</taxon>
        <taxon>Aporhodopirellula</taxon>
    </lineage>
</organism>
<reference evidence="1 2" key="1">
    <citation type="journal article" date="2022" name="Syst. Appl. Microbiol.">
        <title>Rhodopirellula aestuarii sp. nov., a novel member of the genus Rhodopirellula isolated from brackish sediments collected in the Tagus River estuary, Portugal.</title>
        <authorList>
            <person name="Vitorino I.R."/>
            <person name="Klimek D."/>
            <person name="Calusinska M."/>
            <person name="Lobo-da-Cunha A."/>
            <person name="Vasconcelos V."/>
            <person name="Lage O.M."/>
        </authorList>
    </citation>
    <scope>NUCLEOTIDE SEQUENCE [LARGE SCALE GENOMIC DNA]</scope>
    <source>
        <strain evidence="1 2">ICT_H3.1</strain>
    </source>
</reference>
<accession>A0ABT0U5C9</accession>
<evidence type="ECO:0000313" key="1">
    <source>
        <dbReference type="EMBL" id="MCM2372119.1"/>
    </source>
</evidence>
<keyword evidence="2" id="KW-1185">Reference proteome</keyword>
<dbReference type="EMBL" id="JAMQBK010000041">
    <property type="protein sequence ID" value="MCM2372119.1"/>
    <property type="molecule type" value="Genomic_DNA"/>
</dbReference>
<evidence type="ECO:0000313" key="2">
    <source>
        <dbReference type="Proteomes" id="UP001202961"/>
    </source>
</evidence>
<dbReference type="RefSeq" id="WP_250929754.1">
    <property type="nucleotide sequence ID" value="NZ_JAMQBK010000041.1"/>
</dbReference>
<proteinExistence type="predicted"/>
<comment type="caution">
    <text evidence="1">The sequence shown here is derived from an EMBL/GenBank/DDBJ whole genome shotgun (WGS) entry which is preliminary data.</text>
</comment>
<name>A0ABT0U5C9_9BACT</name>
<dbReference type="Proteomes" id="UP001202961">
    <property type="component" value="Unassembled WGS sequence"/>
</dbReference>
<sequence>MKRSDISDFHWQTEATAAQLVAELVDRVSSNMPFATELAARMLAETGTRFLDWVDNIGIADDTQLVQRLVDAGFTSETIGGESCWQHTGGLFPAIRLGTKTINHLAIKVESVCDFLIAHQINSMIEGDPLAAVRLAKVASHPLSELWVIERHGNQGFEAPAVSANEVLSVLKHQEAFGRRRRCFDDALEGFEHAGRLVAESIEALGVDRTCDLFFAAERRYWQSRNRAARVQKQRQDRLGLGWANHDHHTYRSSREYFVSLIRFLESLGFVCRERFYGGAEAGWGAQVLEQSATGVIIFADVDLTPEEVTGDFAHDGLSPQQQLGTVGLWCKLHGEAFLQAGMHHLECQFDFDAAREQLAGEGIETMTPFTDFEYLKQAFTEGERWTVDSTRIERAVADGNITVSQADKFRSNGSIGSHLEILERNQGYKGFNQTGISEIIRQTDPRAAST</sequence>
<protein>
    <submittedName>
        <fullName evidence="1">Uncharacterized protein</fullName>
    </submittedName>
</protein>
<gene>
    <name evidence="1" type="ORF">NB063_16055</name>
</gene>